<keyword evidence="7" id="KW-0479">Metal-binding</keyword>
<dbReference type="InterPro" id="IPR050072">
    <property type="entry name" value="Peptidase_M20A"/>
</dbReference>
<dbReference type="Gene3D" id="3.40.630.10">
    <property type="entry name" value="Zn peptidases"/>
    <property type="match status" value="2"/>
</dbReference>
<evidence type="ECO:0000259" key="12">
    <source>
        <dbReference type="Pfam" id="PF07687"/>
    </source>
</evidence>
<evidence type="ECO:0000256" key="1">
    <source>
        <dbReference type="ARBA" id="ARBA00001941"/>
    </source>
</evidence>
<evidence type="ECO:0000313" key="13">
    <source>
        <dbReference type="EMBL" id="CUK25538.1"/>
    </source>
</evidence>
<evidence type="ECO:0000256" key="3">
    <source>
        <dbReference type="ARBA" id="ARBA00005130"/>
    </source>
</evidence>
<dbReference type="Pfam" id="PF01546">
    <property type="entry name" value="Peptidase_M20"/>
    <property type="match status" value="1"/>
</dbReference>
<name>A0A0P1IPN7_9RHOB</name>
<dbReference type="GO" id="GO:0009014">
    <property type="term" value="F:succinyl-diaminopimelate desuccinylase activity"/>
    <property type="evidence" value="ECO:0007669"/>
    <property type="project" value="UniProtKB-EC"/>
</dbReference>
<dbReference type="STRING" id="1715691.TA5113_01599"/>
<keyword evidence="10" id="KW-0170">Cobalt</keyword>
<dbReference type="PANTHER" id="PTHR43808:SF25">
    <property type="entry name" value="PEPTIDASE M20 DIMERISATION DOMAIN-CONTAINING PROTEIN"/>
    <property type="match status" value="1"/>
</dbReference>
<dbReference type="InterPro" id="IPR001261">
    <property type="entry name" value="ArgE/DapE_CS"/>
</dbReference>
<comment type="catalytic activity">
    <reaction evidence="11">
        <text>N-succinyl-(2S,6S)-2,6-diaminopimelate + H2O = (2S,6S)-2,6-diaminopimelate + succinate</text>
        <dbReference type="Rhea" id="RHEA:22608"/>
        <dbReference type="ChEBI" id="CHEBI:15377"/>
        <dbReference type="ChEBI" id="CHEBI:30031"/>
        <dbReference type="ChEBI" id="CHEBI:57609"/>
        <dbReference type="ChEBI" id="CHEBI:58087"/>
        <dbReference type="EC" id="3.5.1.18"/>
    </reaction>
</comment>
<evidence type="ECO:0000256" key="8">
    <source>
        <dbReference type="ARBA" id="ARBA00022801"/>
    </source>
</evidence>
<dbReference type="InterPro" id="IPR036264">
    <property type="entry name" value="Bact_exopeptidase_dim_dom"/>
</dbReference>
<evidence type="ECO:0000256" key="4">
    <source>
        <dbReference type="ARBA" id="ARBA00006247"/>
    </source>
</evidence>
<protein>
    <recommendedName>
        <fullName evidence="6">Probable succinyl-diaminopimelate desuccinylase</fullName>
        <ecNumber evidence="5">3.5.1.18</ecNumber>
    </recommendedName>
</protein>
<evidence type="ECO:0000256" key="5">
    <source>
        <dbReference type="ARBA" id="ARBA00011921"/>
    </source>
</evidence>
<dbReference type="InterPro" id="IPR010182">
    <property type="entry name" value="ArgE/DapE"/>
</dbReference>
<evidence type="ECO:0000256" key="6">
    <source>
        <dbReference type="ARBA" id="ARBA00016853"/>
    </source>
</evidence>
<dbReference type="NCBIfam" id="TIGR01910">
    <property type="entry name" value="DapE-ArgE"/>
    <property type="match status" value="1"/>
</dbReference>
<evidence type="ECO:0000256" key="11">
    <source>
        <dbReference type="ARBA" id="ARBA00051301"/>
    </source>
</evidence>
<dbReference type="SUPFAM" id="SSF53187">
    <property type="entry name" value="Zn-dependent exopeptidases"/>
    <property type="match status" value="1"/>
</dbReference>
<dbReference type="OrthoDB" id="9809784at2"/>
<dbReference type="Pfam" id="PF07687">
    <property type="entry name" value="M20_dimer"/>
    <property type="match status" value="1"/>
</dbReference>
<accession>A0A0P1IPN7</accession>
<comment type="cofactor">
    <cofactor evidence="1">
        <name>Co(2+)</name>
        <dbReference type="ChEBI" id="CHEBI:48828"/>
    </cofactor>
</comment>
<comment type="pathway">
    <text evidence="3">Amino-acid biosynthesis; L-lysine biosynthesis via DAP pathway; LL-2,6-diaminopimelate from (S)-tetrahydrodipicolinate (succinylase route): step 3/3.</text>
</comment>
<dbReference type="GO" id="GO:0009089">
    <property type="term" value="P:lysine biosynthetic process via diaminopimelate"/>
    <property type="evidence" value="ECO:0007669"/>
    <property type="project" value="UniProtKB-UniPathway"/>
</dbReference>
<evidence type="ECO:0000256" key="7">
    <source>
        <dbReference type="ARBA" id="ARBA00022723"/>
    </source>
</evidence>
<dbReference type="EC" id="3.5.1.18" evidence="5"/>
<keyword evidence="9" id="KW-0862">Zinc</keyword>
<gene>
    <name evidence="13" type="primary">argE_2</name>
    <name evidence="13" type="ORF">TA5114_01339</name>
</gene>
<dbReference type="InterPro" id="IPR011650">
    <property type="entry name" value="Peptidase_M20_dimer"/>
</dbReference>
<evidence type="ECO:0000256" key="2">
    <source>
        <dbReference type="ARBA" id="ARBA00001947"/>
    </source>
</evidence>
<dbReference type="Gene3D" id="3.30.70.360">
    <property type="match status" value="1"/>
</dbReference>
<organism evidence="13 14">
    <name type="scientific">Cognatishimia activa</name>
    <dbReference type="NCBI Taxonomy" id="1715691"/>
    <lineage>
        <taxon>Bacteria</taxon>
        <taxon>Pseudomonadati</taxon>
        <taxon>Pseudomonadota</taxon>
        <taxon>Alphaproteobacteria</taxon>
        <taxon>Rhodobacterales</taxon>
        <taxon>Paracoccaceae</taxon>
        <taxon>Cognatishimia</taxon>
    </lineage>
</organism>
<sequence>MSEVITLLSQLVRIDSVNPSLSDGGAGESQAADFVGEWFQTRGFDVTRLESTSGRPSIVAVAKGTGGGKTLMFNGHLDTVSVESYDGDPFDPKLADGWLYGRGSADMKSGVAAMMIAASRAAQSGLAGDIIVTCVADEEHASLGTQEVIAAGYHADAAVVPEPVGHKIVAAHKGFIWFDLVFEGVAAHGSNPDKGVDAIVKAGKFLVALENYAAELAQQAVHPLVGVPSVHASLIKGGVEMSSYPAQCKLSIERRTLPRETPDEVEAEIEQLLNNLGSADPAFKATLKRGLVRLPYECVQGAEIIDVATRSILNATGRPAEIAGMNGWTDCALLGEAGIPAILVGPEGRGGHSKCESVSIQSVETLTDILFQIATDFCATEA</sequence>
<proteinExistence type="inferred from homology"/>
<dbReference type="PANTHER" id="PTHR43808">
    <property type="entry name" value="ACETYLORNITHINE DEACETYLASE"/>
    <property type="match status" value="1"/>
</dbReference>
<dbReference type="GO" id="GO:0046872">
    <property type="term" value="F:metal ion binding"/>
    <property type="evidence" value="ECO:0007669"/>
    <property type="project" value="UniProtKB-KW"/>
</dbReference>
<feature type="domain" description="Peptidase M20 dimerisation" evidence="12">
    <location>
        <begin position="171"/>
        <end position="278"/>
    </location>
</feature>
<evidence type="ECO:0000313" key="14">
    <source>
        <dbReference type="Proteomes" id="UP000051184"/>
    </source>
</evidence>
<dbReference type="RefSeq" id="WP_058314520.1">
    <property type="nucleotide sequence ID" value="NZ_CYTO01000010.1"/>
</dbReference>
<keyword evidence="14" id="KW-1185">Reference proteome</keyword>
<reference evidence="14" key="1">
    <citation type="submission" date="2015-09" db="EMBL/GenBank/DDBJ databases">
        <authorList>
            <person name="Rodrigo-Torres Lidia"/>
            <person name="Arahal R.David."/>
        </authorList>
    </citation>
    <scope>NUCLEOTIDE SEQUENCE [LARGE SCALE GENOMIC DNA]</scope>
    <source>
        <strain evidence="14">CECT 5114</strain>
    </source>
</reference>
<dbReference type="AlphaFoldDB" id="A0A0P1IPN7"/>
<keyword evidence="8 13" id="KW-0378">Hydrolase</keyword>
<evidence type="ECO:0000256" key="10">
    <source>
        <dbReference type="ARBA" id="ARBA00023285"/>
    </source>
</evidence>
<dbReference type="SUPFAM" id="SSF55031">
    <property type="entry name" value="Bacterial exopeptidase dimerisation domain"/>
    <property type="match status" value="1"/>
</dbReference>
<comment type="cofactor">
    <cofactor evidence="2">
        <name>Zn(2+)</name>
        <dbReference type="ChEBI" id="CHEBI:29105"/>
    </cofactor>
</comment>
<comment type="similarity">
    <text evidence="4">Belongs to the peptidase M20A family.</text>
</comment>
<dbReference type="UniPathway" id="UPA00034">
    <property type="reaction ID" value="UER00021"/>
</dbReference>
<evidence type="ECO:0000256" key="9">
    <source>
        <dbReference type="ARBA" id="ARBA00022833"/>
    </source>
</evidence>
<dbReference type="InterPro" id="IPR002933">
    <property type="entry name" value="Peptidase_M20"/>
</dbReference>
<dbReference type="EMBL" id="CYUE01000013">
    <property type="protein sequence ID" value="CUK25538.1"/>
    <property type="molecule type" value="Genomic_DNA"/>
</dbReference>
<dbReference type="Proteomes" id="UP000051184">
    <property type="component" value="Unassembled WGS sequence"/>
</dbReference>
<dbReference type="PROSITE" id="PS00758">
    <property type="entry name" value="ARGE_DAPE_CPG2_1"/>
    <property type="match status" value="1"/>
</dbReference>